<protein>
    <recommendedName>
        <fullName evidence="2">Prepilin-type N-terminal cleavage/methylation domain-containing protein</fullName>
    </recommendedName>
</protein>
<organism evidence="1">
    <name type="scientific">uncultured bacterium</name>
    <name type="common">gcode 4</name>
    <dbReference type="NCBI Taxonomy" id="1234023"/>
    <lineage>
        <taxon>Bacteria</taxon>
        <taxon>environmental samples</taxon>
    </lineage>
</organism>
<dbReference type="Pfam" id="PF07963">
    <property type="entry name" value="N_methyl"/>
    <property type="match status" value="1"/>
</dbReference>
<dbReference type="InterPro" id="IPR045584">
    <property type="entry name" value="Pilin-like"/>
</dbReference>
<dbReference type="NCBIfam" id="TIGR02532">
    <property type="entry name" value="IV_pilin_GFxxxE"/>
    <property type="match status" value="1"/>
</dbReference>
<sequence length="214" mass="25667">MLSDKRRKSGFTLIEMIITMVITTIVIWGLSFIFLYMSGNFLVSQYANKSYEKALQFKNDFLSQKNANTEFLALTWWILKWDKYWFSAAAFTNSWQTWGFIIWAYDQKNKKVAYGNSLKYSDYIPFIYVLDSDWVNEAKDDFWGFLDNLDTSNISRYSDVKLFKLWYYFLNVWSSWKLDITVTPEYYSPFFNRSYSEVMDKSDTFFAFRISVVK</sequence>
<comment type="caution">
    <text evidence="1">The sequence shown here is derived from an EMBL/GenBank/DDBJ whole genome shotgun (WGS) entry which is preliminary data.</text>
</comment>
<reference evidence="1" key="1">
    <citation type="journal article" date="2012" name="Science">
        <title>Fermentation, hydrogen, and sulfur metabolism in multiple uncultivated bacterial phyla.</title>
        <authorList>
            <person name="Wrighton K.C."/>
            <person name="Thomas B.C."/>
            <person name="Sharon I."/>
            <person name="Miller C.S."/>
            <person name="Castelle C.J."/>
            <person name="VerBerkmoes N.C."/>
            <person name="Wilkins M.J."/>
            <person name="Hettich R.L."/>
            <person name="Lipton M.S."/>
            <person name="Williams K.H."/>
            <person name="Long P.E."/>
            <person name="Banfield J.F."/>
        </authorList>
    </citation>
    <scope>NUCLEOTIDE SEQUENCE [LARGE SCALE GENOMIC DNA]</scope>
</reference>
<accession>K2GBH2</accession>
<dbReference type="SUPFAM" id="SSF54523">
    <property type="entry name" value="Pili subunits"/>
    <property type="match status" value="1"/>
</dbReference>
<name>K2GBH2_9BACT</name>
<proteinExistence type="predicted"/>
<dbReference type="AlphaFoldDB" id="K2GBH2"/>
<dbReference type="InterPro" id="IPR012902">
    <property type="entry name" value="N_methyl_site"/>
</dbReference>
<dbReference type="EMBL" id="AMFJ01000470">
    <property type="protein sequence ID" value="EKE27534.1"/>
    <property type="molecule type" value="Genomic_DNA"/>
</dbReference>
<evidence type="ECO:0000313" key="1">
    <source>
        <dbReference type="EMBL" id="EKE27534.1"/>
    </source>
</evidence>
<evidence type="ECO:0008006" key="2">
    <source>
        <dbReference type="Google" id="ProtNLM"/>
    </source>
</evidence>
<gene>
    <name evidence="1" type="ORF">ACD_3C00196G0027</name>
</gene>